<evidence type="ECO:0000256" key="3">
    <source>
        <dbReference type="ARBA" id="ARBA00022729"/>
    </source>
</evidence>
<dbReference type="Pfam" id="PF17210">
    <property type="entry name" value="SdrD_B"/>
    <property type="match status" value="3"/>
</dbReference>
<evidence type="ECO:0000256" key="1">
    <source>
        <dbReference type="ARBA" id="ARBA00004613"/>
    </source>
</evidence>
<dbReference type="InterPro" id="IPR033764">
    <property type="entry name" value="Sdr_B"/>
</dbReference>
<dbReference type="Gene3D" id="2.60.40.10">
    <property type="entry name" value="Immunoglobulins"/>
    <property type="match status" value="3"/>
</dbReference>
<sequence>MKISTRFSIYLIKFKDFLFLFLLLFCIINVNAQSYPIFPNTQVLIQGTDNQPGAVYLIEDVQLVANGGQYDVDAILTIVSFTGTPVVNSVDDTQFVQNRFEPVITYDTPGDAVRWRVEFIVAGSADNDLSEAIPFSLDSYSLEIIDLDAEEWAEVIVPDSYELAGTSQPQTIITAGPGVIPNSIRFTSANVTDAGVSEQNTRSVVKINYTNVSVVDFTLGRDNNNPYTTRNISVSFLGEVVFNNPEVVEVNEPPVVQDQTGSTDQNTPTSSIDLLSGASDPENNIDASTIFLVDPNDATNFGEPGRDLTIPSEGTYVVDNTGNVVFTPVAGFSGNAIVDFTVEDVTGATSNVGTLTVTVAAPAVDPCDANASGNPDNDNDGVSDSCDLDDDNDGILDEDEGGQFCVDDSDTINTPGYSLNTLFNSSQSDSPVTVNNLANGLFNFTATLNGAAQWQNESGSAPNNGGGVQIKDNEGVLVGDYLYMQPINTSNAGVNYATYELTFPNPVTNFSFTSAGLNVRDTFEITAFNGTTPVSITTSDLSSFTPVTGWEFSNLGNGVKVVGNNNDGGTDVDTNSFTTTISGEITRVSIRSYKNNSSTYGSTVTTAITTLSFCSTGPFLDTDNDSIPDYLDVDSDNDGCPDALEGGDDIVAGNVNADGTLDGTIDSTTGVPNNVNTINGQSVGSSVDATVNSCVGDISGIVFEDTNGNGIQDAGEAGIEGVNVVITDVNNNETTVITGTDGTWTLNDIPVGEATVDVDESTLPSDITNTLTTTGSDPETIIVADGTNATEDDGYAPAVGDLSGVVFEDINGNGIQDADEEGIEGVDVVITDIDGNETTVTTGTDGTWTATDLPIGAADIDVDETTLPADVSDTLTTTGSDPETVTVLEDEETETTNDGYAPVTAELTGIVFEDTNGNGIQDADEAGIEGVSVVITDVNNNETTVTTGTDGTWTATDIPVGEATVNVDETTLPADITDTLTTTGSDPETIIVADGTNATEDDGYAPAVG</sequence>
<dbReference type="Pfam" id="PF19076">
    <property type="entry name" value="CshA_repeat"/>
    <property type="match status" value="1"/>
</dbReference>
<keyword evidence="3" id="KW-0732">Signal</keyword>
<keyword evidence="8" id="KW-1185">Reference proteome</keyword>
<dbReference type="RefSeq" id="WP_379902569.1">
    <property type="nucleotide sequence ID" value="NZ_JBHULM010000011.1"/>
</dbReference>
<protein>
    <submittedName>
        <fullName evidence="7">SdrD B-like domain-containing protein</fullName>
    </submittedName>
</protein>
<evidence type="ECO:0000259" key="6">
    <source>
        <dbReference type="Pfam" id="PF19076"/>
    </source>
</evidence>
<feature type="domain" description="CshA" evidence="6">
    <location>
        <begin position="258"/>
        <end position="351"/>
    </location>
</feature>
<dbReference type="InterPro" id="IPR013783">
    <property type="entry name" value="Ig-like_fold"/>
</dbReference>
<feature type="domain" description="SD-repeat containing protein B" evidence="5">
    <location>
        <begin position="804"/>
        <end position="884"/>
    </location>
</feature>
<feature type="compositionally biased region" description="Acidic residues" evidence="4">
    <location>
        <begin position="377"/>
        <end position="391"/>
    </location>
</feature>
<feature type="domain" description="SD-repeat containing protein B" evidence="5">
    <location>
        <begin position="908"/>
        <end position="989"/>
    </location>
</feature>
<comment type="subcellular location">
    <subcellularLocation>
        <location evidence="1">Secreted</location>
    </subcellularLocation>
</comment>
<feature type="compositionally biased region" description="Polar residues" evidence="4">
    <location>
        <begin position="257"/>
        <end position="273"/>
    </location>
</feature>
<evidence type="ECO:0000259" key="5">
    <source>
        <dbReference type="Pfam" id="PF17210"/>
    </source>
</evidence>
<evidence type="ECO:0000256" key="4">
    <source>
        <dbReference type="SAM" id="MobiDB-lite"/>
    </source>
</evidence>
<keyword evidence="2" id="KW-0964">Secreted</keyword>
<name>A0ABW5K325_9FLAO</name>
<feature type="region of interest" description="Disordered" evidence="4">
    <location>
        <begin position="368"/>
        <end position="391"/>
    </location>
</feature>
<evidence type="ECO:0000256" key="2">
    <source>
        <dbReference type="ARBA" id="ARBA00022525"/>
    </source>
</evidence>
<comment type="caution">
    <text evidence="7">The sequence shown here is derived from an EMBL/GenBank/DDBJ whole genome shotgun (WGS) entry which is preliminary data.</text>
</comment>
<dbReference type="EMBL" id="JBHULM010000011">
    <property type="protein sequence ID" value="MFD2542110.1"/>
    <property type="molecule type" value="Genomic_DNA"/>
</dbReference>
<feature type="region of interest" description="Disordered" evidence="4">
    <location>
        <begin position="254"/>
        <end position="279"/>
    </location>
</feature>
<dbReference type="InterPro" id="IPR026395">
    <property type="entry name" value="CshA_fibril"/>
</dbReference>
<gene>
    <name evidence="7" type="ORF">ACFSSB_07235</name>
</gene>
<dbReference type="SUPFAM" id="SSF117074">
    <property type="entry name" value="Hypothetical protein PA1324"/>
    <property type="match status" value="3"/>
</dbReference>
<accession>A0ABW5K325</accession>
<proteinExistence type="predicted"/>
<feature type="domain" description="SD-repeat containing protein B" evidence="5">
    <location>
        <begin position="698"/>
        <end position="780"/>
    </location>
</feature>
<reference evidence="8" key="1">
    <citation type="journal article" date="2019" name="Int. J. Syst. Evol. Microbiol.">
        <title>The Global Catalogue of Microorganisms (GCM) 10K type strain sequencing project: providing services to taxonomists for standard genome sequencing and annotation.</title>
        <authorList>
            <consortium name="The Broad Institute Genomics Platform"/>
            <consortium name="The Broad Institute Genome Sequencing Center for Infectious Disease"/>
            <person name="Wu L."/>
            <person name="Ma J."/>
        </authorList>
    </citation>
    <scope>NUCLEOTIDE SEQUENCE [LARGE SCALE GENOMIC DNA]</scope>
    <source>
        <strain evidence="8">KCTC 42808</strain>
    </source>
</reference>
<feature type="non-terminal residue" evidence="7">
    <location>
        <position position="1009"/>
    </location>
</feature>
<evidence type="ECO:0000313" key="7">
    <source>
        <dbReference type="EMBL" id="MFD2542110.1"/>
    </source>
</evidence>
<dbReference type="Proteomes" id="UP001597467">
    <property type="component" value="Unassembled WGS sequence"/>
</dbReference>
<organism evidence="7 8">
    <name type="scientific">Lacinutrix gracilariae</name>
    <dbReference type="NCBI Taxonomy" id="1747198"/>
    <lineage>
        <taxon>Bacteria</taxon>
        <taxon>Pseudomonadati</taxon>
        <taxon>Bacteroidota</taxon>
        <taxon>Flavobacteriia</taxon>
        <taxon>Flavobacteriales</taxon>
        <taxon>Flavobacteriaceae</taxon>
        <taxon>Lacinutrix</taxon>
    </lineage>
</organism>
<evidence type="ECO:0000313" key="8">
    <source>
        <dbReference type="Proteomes" id="UP001597467"/>
    </source>
</evidence>